<dbReference type="SUPFAM" id="SSF52540">
    <property type="entry name" value="P-loop containing nucleoside triphosphate hydrolases"/>
    <property type="match status" value="1"/>
</dbReference>
<dbReference type="EMBL" id="QKWP01000165">
    <property type="protein sequence ID" value="RIB25685.1"/>
    <property type="molecule type" value="Genomic_DNA"/>
</dbReference>
<dbReference type="Proteomes" id="UP000266673">
    <property type="component" value="Unassembled WGS sequence"/>
</dbReference>
<organism evidence="1 2">
    <name type="scientific">Gigaspora rosea</name>
    <dbReference type="NCBI Taxonomy" id="44941"/>
    <lineage>
        <taxon>Eukaryota</taxon>
        <taxon>Fungi</taxon>
        <taxon>Fungi incertae sedis</taxon>
        <taxon>Mucoromycota</taxon>
        <taxon>Glomeromycotina</taxon>
        <taxon>Glomeromycetes</taxon>
        <taxon>Diversisporales</taxon>
        <taxon>Gigasporaceae</taxon>
        <taxon>Gigaspora</taxon>
    </lineage>
</organism>
<reference evidence="1 2" key="1">
    <citation type="submission" date="2018-06" db="EMBL/GenBank/DDBJ databases">
        <title>Comparative genomics reveals the genomic features of Rhizophagus irregularis, R. cerebriforme, R. diaphanum and Gigaspora rosea, and their symbiotic lifestyle signature.</title>
        <authorList>
            <person name="Morin E."/>
            <person name="San Clemente H."/>
            <person name="Chen E.C.H."/>
            <person name="De La Providencia I."/>
            <person name="Hainaut M."/>
            <person name="Kuo A."/>
            <person name="Kohler A."/>
            <person name="Murat C."/>
            <person name="Tang N."/>
            <person name="Roy S."/>
            <person name="Loubradou J."/>
            <person name="Henrissat B."/>
            <person name="Grigoriev I.V."/>
            <person name="Corradi N."/>
            <person name="Roux C."/>
            <person name="Martin F.M."/>
        </authorList>
    </citation>
    <scope>NUCLEOTIDE SEQUENCE [LARGE SCALE GENOMIC DNA]</scope>
    <source>
        <strain evidence="1 2">DAOM 194757</strain>
    </source>
</reference>
<dbReference type="InterPro" id="IPR052980">
    <property type="entry name" value="Crinkler_effector"/>
</dbReference>
<proteinExistence type="predicted"/>
<gene>
    <name evidence="1" type="ORF">C2G38_2138650</name>
</gene>
<keyword evidence="2" id="KW-1185">Reference proteome</keyword>
<dbReference type="OrthoDB" id="2407854at2759"/>
<protein>
    <submittedName>
        <fullName evidence="1">Uncharacterized protein</fullName>
    </submittedName>
</protein>
<dbReference type="InterPro" id="IPR027417">
    <property type="entry name" value="P-loop_NTPase"/>
</dbReference>
<dbReference type="AlphaFoldDB" id="A0A397VSY2"/>
<name>A0A397VSY2_9GLOM</name>
<accession>A0A397VSY2</accession>
<sequence>MSSSEIITTVFTEVSRLSTIQNEKKLTNEEVVDLLKFFAKNTEQIHIAKTTFSVILNDDLRLKFLRSLIAPNPVLPEDQRNDDHDRKSNQYETVERMKTFAKVLPWNKLDVIPTSQSIISLPDNICFLGKNNFGSKIFIRKAYKELWEIIATKHPERDFLITGNPGIGKTFFILFLLYILVGMGKTVIVQRFADPETGYKFSNGTVECTPIRSMRTDLDNPQVYYLLDTMIPRIDPCNARKIVVSSPNRDRYKEYEKEGLVDTRIMPTWDLEELEALHQSIYLNTNFNRLRELYALWGGIPRYVVEKAEIVSSQNLLEKALDTADFEKIIQSIGNIESDKDVSHRLIHITCNEEYLQTGVTFASKWVADHLLSRFEQSCFEKVKSFLLGSGLQPVFSGLRGQLFEAYAHKVLVRGNHTYRVRNLKDGSVFQKHFTAFEHVLFTQLSSIGRTEHEGKYCQPKSKTFCAIDAFVLGQSINMFFQMTTKIY</sequence>
<comment type="caution">
    <text evidence="1">The sequence shown here is derived from an EMBL/GenBank/DDBJ whole genome shotgun (WGS) entry which is preliminary data.</text>
</comment>
<dbReference type="PANTHER" id="PTHR33129">
    <property type="entry name" value="PROTEIN KINASE DOMAIN-CONTAINING PROTEIN-RELATED"/>
    <property type="match status" value="1"/>
</dbReference>
<evidence type="ECO:0000313" key="1">
    <source>
        <dbReference type="EMBL" id="RIB25685.1"/>
    </source>
</evidence>
<dbReference type="PANTHER" id="PTHR33129:SF1">
    <property type="entry name" value="ATP-BINDING PROTEIN"/>
    <property type="match status" value="1"/>
</dbReference>
<evidence type="ECO:0000313" key="2">
    <source>
        <dbReference type="Proteomes" id="UP000266673"/>
    </source>
</evidence>